<dbReference type="InterPro" id="IPR036388">
    <property type="entry name" value="WH-like_DNA-bd_sf"/>
</dbReference>
<keyword evidence="3 8" id="KW-0489">Methyltransferase</keyword>
<evidence type="ECO:0000313" key="11">
    <source>
        <dbReference type="EMBL" id="MBO0480719.1"/>
    </source>
</evidence>
<protein>
    <recommendedName>
        <fullName evidence="8">Methylated-DNA--protein-cysteine methyltransferase</fullName>
        <ecNumber evidence="8">2.1.1.63</ecNumber>
    </recommendedName>
    <alternativeName>
        <fullName evidence="8">6-O-methylguanine-DNA methyltransferase</fullName>
        <shortName evidence="8">MGMT</shortName>
    </alternativeName>
    <alternativeName>
        <fullName evidence="8">O-6-methylguanine-DNA-alkyltransferase</fullName>
    </alternativeName>
</protein>
<dbReference type="InterPro" id="IPR001497">
    <property type="entry name" value="MethylDNA_cys_MeTrfase_AS"/>
</dbReference>
<keyword evidence="2 8" id="KW-0963">Cytoplasm</keyword>
<organism evidence="11 12">
    <name type="scientific">Candidatus Enterococcus courvalinii</name>
    <dbReference type="NCBI Taxonomy" id="2815329"/>
    <lineage>
        <taxon>Bacteria</taxon>
        <taxon>Bacillati</taxon>
        <taxon>Bacillota</taxon>
        <taxon>Bacilli</taxon>
        <taxon>Lactobacillales</taxon>
        <taxon>Enterococcaceae</taxon>
        <taxon>Enterococcus</taxon>
    </lineage>
</organism>
<comment type="catalytic activity">
    <reaction evidence="7 8">
        <text>a 6-O-methyl-2'-deoxyguanosine in DNA + L-cysteinyl-[protein] = S-methyl-L-cysteinyl-[protein] + a 2'-deoxyguanosine in DNA</text>
        <dbReference type="Rhea" id="RHEA:24000"/>
        <dbReference type="Rhea" id="RHEA-COMP:10131"/>
        <dbReference type="Rhea" id="RHEA-COMP:10132"/>
        <dbReference type="Rhea" id="RHEA-COMP:11367"/>
        <dbReference type="Rhea" id="RHEA-COMP:11368"/>
        <dbReference type="ChEBI" id="CHEBI:29950"/>
        <dbReference type="ChEBI" id="CHEBI:82612"/>
        <dbReference type="ChEBI" id="CHEBI:85445"/>
        <dbReference type="ChEBI" id="CHEBI:85448"/>
        <dbReference type="EC" id="2.1.1.63"/>
    </reaction>
</comment>
<evidence type="ECO:0000256" key="5">
    <source>
        <dbReference type="ARBA" id="ARBA00022763"/>
    </source>
</evidence>
<dbReference type="EMBL" id="JAFLWI010000001">
    <property type="protein sequence ID" value="MBO0480719.1"/>
    <property type="molecule type" value="Genomic_DNA"/>
</dbReference>
<dbReference type="EC" id="2.1.1.63" evidence="8"/>
<accession>A0ABS3HW83</accession>
<evidence type="ECO:0000256" key="7">
    <source>
        <dbReference type="ARBA" id="ARBA00049348"/>
    </source>
</evidence>
<dbReference type="Proteomes" id="UP000664832">
    <property type="component" value="Unassembled WGS sequence"/>
</dbReference>
<dbReference type="GO" id="GO:0003908">
    <property type="term" value="F:methylated-DNA-[protein]-cysteine S-methyltransferase activity"/>
    <property type="evidence" value="ECO:0007669"/>
    <property type="project" value="UniProtKB-EC"/>
</dbReference>
<dbReference type="NCBIfam" id="TIGR00589">
    <property type="entry name" value="ogt"/>
    <property type="match status" value="1"/>
</dbReference>
<dbReference type="Gene3D" id="3.30.160.70">
    <property type="entry name" value="Methylated DNA-protein cysteine methyltransferase domain"/>
    <property type="match status" value="1"/>
</dbReference>
<evidence type="ECO:0000256" key="6">
    <source>
        <dbReference type="ARBA" id="ARBA00023204"/>
    </source>
</evidence>
<dbReference type="RefSeq" id="WP_206897564.1">
    <property type="nucleotide sequence ID" value="NZ_JAFLWI010000001.1"/>
</dbReference>
<dbReference type="InterPro" id="IPR008332">
    <property type="entry name" value="MethylG_MeTrfase_N"/>
</dbReference>
<evidence type="ECO:0000259" key="9">
    <source>
        <dbReference type="Pfam" id="PF01035"/>
    </source>
</evidence>
<dbReference type="InterPro" id="IPR014048">
    <property type="entry name" value="MethylDNA_cys_MeTrfase_DNA-bd"/>
</dbReference>
<dbReference type="Pfam" id="PF01035">
    <property type="entry name" value="DNA_binding_1"/>
    <property type="match status" value="1"/>
</dbReference>
<dbReference type="Gene3D" id="1.10.10.10">
    <property type="entry name" value="Winged helix-like DNA-binding domain superfamily/Winged helix DNA-binding domain"/>
    <property type="match status" value="1"/>
</dbReference>
<comment type="catalytic activity">
    <reaction evidence="1 8">
        <text>a 4-O-methyl-thymidine in DNA + L-cysteinyl-[protein] = a thymidine in DNA + S-methyl-L-cysteinyl-[protein]</text>
        <dbReference type="Rhea" id="RHEA:53428"/>
        <dbReference type="Rhea" id="RHEA-COMP:10131"/>
        <dbReference type="Rhea" id="RHEA-COMP:10132"/>
        <dbReference type="Rhea" id="RHEA-COMP:13555"/>
        <dbReference type="Rhea" id="RHEA-COMP:13556"/>
        <dbReference type="ChEBI" id="CHEBI:29950"/>
        <dbReference type="ChEBI" id="CHEBI:82612"/>
        <dbReference type="ChEBI" id="CHEBI:137386"/>
        <dbReference type="ChEBI" id="CHEBI:137387"/>
        <dbReference type="EC" id="2.1.1.63"/>
    </reaction>
</comment>
<feature type="active site" description="Nucleophile; methyl group acceptor" evidence="8">
    <location>
        <position position="118"/>
    </location>
</feature>
<dbReference type="PROSITE" id="PS00374">
    <property type="entry name" value="MGMT"/>
    <property type="match status" value="1"/>
</dbReference>
<sequence length="158" mass="17825">MKMNTIVGNLWFDADEKGVTKVSFTPIEESENANQEILHLAKEQFTEYFAEKREEFTVPLSIKTGTAFQQDVWQALIDIPYGESRSYKEIAQAIGNPKAVRAIGQANRVNPLPIIVPCHRVIGQNGQLTGYMGKKEEALQIKKNLLELEGVKVKHKNQ</sequence>
<feature type="domain" description="Methylguanine DNA methyltransferase ribonuclease-like" evidence="10">
    <location>
        <begin position="3"/>
        <end position="62"/>
    </location>
</feature>
<evidence type="ECO:0000256" key="3">
    <source>
        <dbReference type="ARBA" id="ARBA00022603"/>
    </source>
</evidence>
<dbReference type="CDD" id="cd06445">
    <property type="entry name" value="ATase"/>
    <property type="match status" value="1"/>
</dbReference>
<evidence type="ECO:0000313" key="12">
    <source>
        <dbReference type="Proteomes" id="UP000664832"/>
    </source>
</evidence>
<keyword evidence="5 8" id="KW-0227">DNA damage</keyword>
<comment type="miscellaneous">
    <text evidence="8">This enzyme catalyzes only one turnover and therefore is not strictly catalytic. According to one definition, an enzyme is a biocatalyst that acts repeatedly and over many reaction cycles.</text>
</comment>
<evidence type="ECO:0000256" key="4">
    <source>
        <dbReference type="ARBA" id="ARBA00022679"/>
    </source>
</evidence>
<dbReference type="GO" id="GO:0032259">
    <property type="term" value="P:methylation"/>
    <property type="evidence" value="ECO:0007669"/>
    <property type="project" value="UniProtKB-KW"/>
</dbReference>
<dbReference type="PANTHER" id="PTHR10815">
    <property type="entry name" value="METHYLATED-DNA--PROTEIN-CYSTEINE METHYLTRANSFERASE"/>
    <property type="match status" value="1"/>
</dbReference>
<dbReference type="SUPFAM" id="SSF53155">
    <property type="entry name" value="Methylated DNA-protein cysteine methyltransferase domain"/>
    <property type="match status" value="1"/>
</dbReference>
<reference evidence="11 12" key="1">
    <citation type="submission" date="2021-03" db="EMBL/GenBank/DDBJ databases">
        <title>Enterococcal diversity collection.</title>
        <authorList>
            <person name="Gilmore M.S."/>
            <person name="Schwartzman J."/>
            <person name="Van Tyne D."/>
            <person name="Martin M."/>
            <person name="Earl A.M."/>
            <person name="Manson A.L."/>
            <person name="Straub T."/>
            <person name="Salamzade R."/>
            <person name="Saavedra J."/>
            <person name="Lebreton F."/>
            <person name="Prichula J."/>
            <person name="Schaufler K."/>
            <person name="Gaca A."/>
            <person name="Sgardioli B."/>
            <person name="Wagenaar J."/>
            <person name="Strong T."/>
        </authorList>
    </citation>
    <scope>NUCLEOTIDE SEQUENCE [LARGE SCALE GENOMIC DNA]</scope>
    <source>
        <strain evidence="11 12">MSG2901</strain>
    </source>
</reference>
<dbReference type="Pfam" id="PF02870">
    <property type="entry name" value="Methyltransf_1N"/>
    <property type="match status" value="1"/>
</dbReference>
<dbReference type="SUPFAM" id="SSF46767">
    <property type="entry name" value="Methylated DNA-protein cysteine methyltransferase, C-terminal domain"/>
    <property type="match status" value="1"/>
</dbReference>
<evidence type="ECO:0000256" key="8">
    <source>
        <dbReference type="HAMAP-Rule" id="MF_00772"/>
    </source>
</evidence>
<proteinExistence type="inferred from homology"/>
<dbReference type="InterPro" id="IPR023546">
    <property type="entry name" value="MGMT"/>
</dbReference>
<comment type="caution">
    <text evidence="11">The sequence shown here is derived from an EMBL/GenBank/DDBJ whole genome shotgun (WGS) entry which is preliminary data.</text>
</comment>
<comment type="subcellular location">
    <subcellularLocation>
        <location evidence="8">Cytoplasm</location>
    </subcellularLocation>
</comment>
<evidence type="ECO:0000256" key="1">
    <source>
        <dbReference type="ARBA" id="ARBA00001286"/>
    </source>
</evidence>
<evidence type="ECO:0000256" key="2">
    <source>
        <dbReference type="ARBA" id="ARBA00022490"/>
    </source>
</evidence>
<dbReference type="InterPro" id="IPR036217">
    <property type="entry name" value="MethylDNA_cys_MeTrfase_DNAb"/>
</dbReference>
<dbReference type="InterPro" id="IPR036631">
    <property type="entry name" value="MGMT_N_sf"/>
</dbReference>
<keyword evidence="4 8" id="KW-0808">Transferase</keyword>
<comment type="similarity">
    <text evidence="8">Belongs to the MGMT family.</text>
</comment>
<dbReference type="HAMAP" id="MF_00772">
    <property type="entry name" value="OGT"/>
    <property type="match status" value="1"/>
</dbReference>
<dbReference type="PANTHER" id="PTHR10815:SF5">
    <property type="entry name" value="METHYLATED-DNA--PROTEIN-CYSTEINE METHYLTRANSFERASE"/>
    <property type="match status" value="1"/>
</dbReference>
<name>A0ABS3HW83_9ENTE</name>
<feature type="domain" description="Methylated-DNA-[protein]-cysteine S-methyltransferase DNA binding" evidence="9">
    <location>
        <begin position="67"/>
        <end position="151"/>
    </location>
</feature>
<evidence type="ECO:0000259" key="10">
    <source>
        <dbReference type="Pfam" id="PF02870"/>
    </source>
</evidence>
<keyword evidence="12" id="KW-1185">Reference proteome</keyword>
<comment type="function">
    <text evidence="8">Involved in the cellular defense against the biological effects of O6-methylguanine (O6-MeG) and O4-methylthymine (O4-MeT) in DNA. Repairs the methylated nucleobase in DNA by stoichiometrically transferring the methyl group to a cysteine residue in the enzyme. This is a suicide reaction: the enzyme is irreversibly inactivated.</text>
</comment>
<keyword evidence="6 8" id="KW-0234">DNA repair</keyword>
<gene>
    <name evidence="11" type="ORF">JZO71_00080</name>
</gene>